<dbReference type="Gene3D" id="3.30.300.20">
    <property type="match status" value="1"/>
</dbReference>
<dbReference type="EMBL" id="JABZMK010000004">
    <property type="protein sequence ID" value="MBF1128864.1"/>
    <property type="molecule type" value="Genomic_DNA"/>
</dbReference>
<sequence length="79" mass="8629">MNELVENITRALVKNPDAVSVNVVHKGSLEIYQIQVAPEDMGKVIGRKGRIANAIRTVVKAGALKENKKVAVDILEEVH</sequence>
<accession>A0A6L6TLS9</accession>
<comment type="subcellular location">
    <subcellularLocation>
        <location evidence="3">Cytoplasm</location>
    </subcellularLocation>
</comment>
<evidence type="ECO:0000256" key="1">
    <source>
        <dbReference type="ARBA" id="ARBA00022490"/>
    </source>
</evidence>
<protein>
    <recommendedName>
        <fullName evidence="3">RNA-binding protein KhpA</fullName>
    </recommendedName>
    <alternativeName>
        <fullName evidence="3">KH-domain protein A</fullName>
    </alternativeName>
</protein>
<dbReference type="HAMAP" id="MF_00088">
    <property type="entry name" value="KhpA"/>
    <property type="match status" value="1"/>
</dbReference>
<keyword evidence="3" id="KW-0961">Cell wall biogenesis/degradation</keyword>
<dbReference type="RefSeq" id="WP_007070768.1">
    <property type="nucleotide sequence ID" value="NZ_CAJPSS010000001.1"/>
</dbReference>
<dbReference type="GO" id="GO:0005737">
    <property type="term" value="C:cytoplasm"/>
    <property type="evidence" value="ECO:0007669"/>
    <property type="project" value="UniProtKB-SubCell"/>
</dbReference>
<proteinExistence type="inferred from homology"/>
<keyword evidence="1 3" id="KW-0963">Cytoplasm</keyword>
<comment type="subunit">
    <text evidence="3">Forms a complex with KhpB.</text>
</comment>
<name>A0A6L6TLS9_9FIRM</name>
<dbReference type="GeneID" id="78278318"/>
<dbReference type="PANTHER" id="PTHR34654">
    <property type="entry name" value="UPF0109 PROTEIN SCO5592"/>
    <property type="match status" value="1"/>
</dbReference>
<gene>
    <name evidence="3" type="primary">khpA</name>
    <name evidence="4" type="ORF">HXL70_02325</name>
</gene>
<evidence type="ECO:0000313" key="5">
    <source>
        <dbReference type="Proteomes" id="UP000757890"/>
    </source>
</evidence>
<dbReference type="PANTHER" id="PTHR34654:SF1">
    <property type="entry name" value="RNA-BINDING PROTEIN KHPA"/>
    <property type="match status" value="1"/>
</dbReference>
<dbReference type="GO" id="GO:0008360">
    <property type="term" value="P:regulation of cell shape"/>
    <property type="evidence" value="ECO:0007669"/>
    <property type="project" value="UniProtKB-KW"/>
</dbReference>
<dbReference type="InterPro" id="IPR009019">
    <property type="entry name" value="KH_sf_prok-type"/>
</dbReference>
<evidence type="ECO:0000256" key="2">
    <source>
        <dbReference type="ARBA" id="ARBA00022884"/>
    </source>
</evidence>
<reference evidence="4" key="1">
    <citation type="submission" date="2020-04" db="EMBL/GenBank/DDBJ databases">
        <title>Deep metagenomics examines the oral microbiome during advanced dental caries in children, revealing novel taxa and co-occurrences with host molecules.</title>
        <authorList>
            <person name="Baker J.L."/>
            <person name="Morton J.T."/>
            <person name="Dinis M."/>
            <person name="Alvarez R."/>
            <person name="Tran N.C."/>
            <person name="Knight R."/>
            <person name="Edlund A."/>
        </authorList>
    </citation>
    <scope>NUCLEOTIDE SEQUENCE</scope>
    <source>
        <strain evidence="4">JCVI_32_bin.14</strain>
    </source>
</reference>
<dbReference type="GO" id="GO:0003723">
    <property type="term" value="F:RNA binding"/>
    <property type="evidence" value="ECO:0007669"/>
    <property type="project" value="UniProtKB-UniRule"/>
</dbReference>
<evidence type="ECO:0000256" key="3">
    <source>
        <dbReference type="HAMAP-Rule" id="MF_00088"/>
    </source>
</evidence>
<dbReference type="Pfam" id="PF13083">
    <property type="entry name" value="KH_KhpA-B"/>
    <property type="match status" value="1"/>
</dbReference>
<dbReference type="GO" id="GO:0009252">
    <property type="term" value="P:peptidoglycan biosynthetic process"/>
    <property type="evidence" value="ECO:0007669"/>
    <property type="project" value="UniProtKB-UniRule"/>
</dbReference>
<evidence type="ECO:0000313" key="4">
    <source>
        <dbReference type="EMBL" id="MBF1128864.1"/>
    </source>
</evidence>
<comment type="function">
    <text evidence="3">A probable RNA chaperone. Forms a complex with KhpB which binds to cellular RNA and controls its expression. Plays a role in peptidoglycan (PG) homeostasis and cell length regulation.</text>
</comment>
<comment type="similarity">
    <text evidence="3">Belongs to the KhpA RNA-binding protein family.</text>
</comment>
<comment type="caution">
    <text evidence="4">The sequence shown here is derived from an EMBL/GenBank/DDBJ whole genome shotgun (WGS) entry which is preliminary data.</text>
</comment>
<dbReference type="InterPro" id="IPR015946">
    <property type="entry name" value="KH_dom-like_a/b"/>
</dbReference>
<keyword evidence="2 3" id="KW-0694">RNA-binding</keyword>
<dbReference type="CDD" id="cd22533">
    <property type="entry name" value="KH-II_YlqC-like"/>
    <property type="match status" value="1"/>
</dbReference>
<dbReference type="InterPro" id="IPR020627">
    <property type="entry name" value="KhpA"/>
</dbReference>
<organism evidence="4 5">
    <name type="scientific">Dialister invisus</name>
    <dbReference type="NCBI Taxonomy" id="218538"/>
    <lineage>
        <taxon>Bacteria</taxon>
        <taxon>Bacillati</taxon>
        <taxon>Bacillota</taxon>
        <taxon>Negativicutes</taxon>
        <taxon>Veillonellales</taxon>
        <taxon>Veillonellaceae</taxon>
        <taxon>Dialister</taxon>
    </lineage>
</organism>
<keyword evidence="3" id="KW-0143">Chaperone</keyword>
<keyword evidence="3" id="KW-0133">Cell shape</keyword>
<dbReference type="Proteomes" id="UP000757890">
    <property type="component" value="Unassembled WGS sequence"/>
</dbReference>
<dbReference type="AlphaFoldDB" id="A0A6L6TLS9"/>
<dbReference type="SUPFAM" id="SSF54814">
    <property type="entry name" value="Prokaryotic type KH domain (KH-domain type II)"/>
    <property type="match status" value="1"/>
</dbReference>
<dbReference type="GO" id="GO:0071555">
    <property type="term" value="P:cell wall organization"/>
    <property type="evidence" value="ECO:0007669"/>
    <property type="project" value="UniProtKB-KW"/>
</dbReference>